<dbReference type="RefSeq" id="XP_005856304.1">
    <property type="nucleotide sequence ID" value="XM_005856242.1"/>
</dbReference>
<dbReference type="AlphaFoldDB" id="I2CQU0"/>
<evidence type="ECO:0000313" key="1">
    <source>
        <dbReference type="EMBL" id="AFJ69273.1"/>
    </source>
</evidence>
<accession>I2CQU0</accession>
<reference evidence="1" key="1">
    <citation type="journal article" date="2012" name="Bioengineered">
        <title>Additional insights into the genome of the oleaginous model alga Nannochloropsis gaditana.</title>
        <authorList>
            <person name="Jinkerson R.E."/>
            <person name="Radakovits R."/>
            <person name="Posewitz M.C."/>
        </authorList>
    </citation>
    <scope>NUCLEOTIDE SEQUENCE</scope>
    <source>
        <strain evidence="1">CCMP526</strain>
    </source>
</reference>
<sequence length="500" mass="56250">MTGSVTPLWYGNHCQRALPCMGILFALLYIGFLLRHGDWMSKWDEVKAGPSQRDLLVLNSRNLFAWWQHNDSAFTMENDYSKEGLWESESLPFGEKTLVIYSVHNDPSHDTTSYENLDFFLRVGVDQESERFVDYLFLVPSAIFHSFNLTSGRKGDDMPMFPSADHVRVMERPHDCLGTSGLRSLITDNDWRGGIKHGARISSIPLNMNALLSHYSHFILLDSTVRGPFLPRYVHRARSGGSRWDSPQAVKSWVSVLTDRVGPEVKLVGRSVSCEPELHVQAPVWATDRQGLRLLLKNGVLDCAMEEASARERHELGATRAVLNAGYHVDCLMLRYQGINLARLREYGLPCTARDNPSSPLLNDGLPVNPLEVIFVLANRHFLASDALVRRYTDYFLGRVDLEDNQATTLRGQAALEARRQRLAGMVASCGATLDRKHLATRCPGCVSGKSLEVDQEIFIQNHVMKGYDFQFSVPTTIANHPPQAFCEAFARYQAPDLTP</sequence>
<reference evidence="1" key="2">
    <citation type="journal article" date="2012" name="Nat. Commun.">
        <title>Draft genome sequence and genetic transformation of the oleaginous alga Nannochloropis gaditana.</title>
        <authorList>
            <person name="Radakovits R."/>
            <person name="Jinkerson R.E."/>
            <person name="Fuerstenberg S.I."/>
            <person name="Tae H."/>
            <person name="Settlage R.E."/>
            <person name="Boore J.L."/>
            <person name="Posewitz M.C."/>
        </authorList>
    </citation>
    <scope>NUCLEOTIDE SEQUENCE</scope>
    <source>
        <strain evidence="1">CCMP526</strain>
    </source>
</reference>
<name>I2CQU0_NANGC</name>
<dbReference type="EMBL" id="JU980210">
    <property type="protein sequence ID" value="AFJ69273.1"/>
    <property type="molecule type" value="mRNA"/>
</dbReference>
<proteinExistence type="evidence at transcript level"/>
<dbReference type="OrthoDB" id="526941at2759"/>
<organism evidence="1">
    <name type="scientific">Nannochloropsis gaditana (strain CCMP526)</name>
    <name type="common">Green microalga</name>
    <name type="synonym">Microchloropsis gaditana</name>
    <dbReference type="NCBI Taxonomy" id="1093141"/>
    <lineage>
        <taxon>Eukaryota</taxon>
        <taxon>Sar</taxon>
        <taxon>Stramenopiles</taxon>
        <taxon>Ochrophyta</taxon>
        <taxon>Eustigmatophyceae</taxon>
        <taxon>Eustigmatales</taxon>
        <taxon>Monodopsidaceae</taxon>
        <taxon>Nannochloropsis</taxon>
    </lineage>
</organism>
<dbReference type="RefSeq" id="XP_005855677.1">
    <property type="nucleotide sequence ID" value="XM_005855615.1"/>
</dbReference>
<dbReference type="KEGG" id="ngd:NGA_2007420"/>
<dbReference type="KEGG" id="ngd:NGA_2007410"/>
<gene>
    <name evidence="1" type="ORF">NGATSA_2007410</name>
</gene>
<protein>
    <submittedName>
        <fullName evidence="1">Uncharacterized protein</fullName>
    </submittedName>
</protein>